<dbReference type="RefSeq" id="WP_200090088.1">
    <property type="nucleotide sequence ID" value="NZ_CP054706.1"/>
</dbReference>
<organism evidence="3 4">
    <name type="scientific">Salicibibacter cibi</name>
    <dbReference type="NCBI Taxonomy" id="2743001"/>
    <lineage>
        <taxon>Bacteria</taxon>
        <taxon>Bacillati</taxon>
        <taxon>Bacillota</taxon>
        <taxon>Bacilli</taxon>
        <taxon>Bacillales</taxon>
        <taxon>Bacillaceae</taxon>
        <taxon>Salicibibacter</taxon>
    </lineage>
</organism>
<keyword evidence="1" id="KW-1133">Transmembrane helix</keyword>
<keyword evidence="1" id="KW-0812">Transmembrane</keyword>
<dbReference type="Pfam" id="PF23728">
    <property type="entry name" value="Tubby_C_like"/>
    <property type="match status" value="1"/>
</dbReference>
<dbReference type="KEGG" id="scib:HUG20_08450"/>
<keyword evidence="4" id="KW-1185">Reference proteome</keyword>
<accession>A0A7T6ZAL5</accession>
<evidence type="ECO:0000313" key="3">
    <source>
        <dbReference type="EMBL" id="QQK79911.1"/>
    </source>
</evidence>
<protein>
    <recommendedName>
        <fullName evidence="2">Tubby C-terminal domain-containing protein</fullName>
    </recommendedName>
</protein>
<name>A0A7T6ZAL5_9BACI</name>
<dbReference type="Proteomes" id="UP000595349">
    <property type="component" value="Chromosome"/>
</dbReference>
<reference evidence="3 4" key="1">
    <citation type="submission" date="2020-06" db="EMBL/GenBank/DDBJ databases">
        <title>Genomic analysis of Salicibibacter sp. NKC21-4.</title>
        <authorList>
            <person name="Oh Y.J."/>
        </authorList>
    </citation>
    <scope>NUCLEOTIDE SEQUENCE [LARGE SCALE GENOMIC DNA]</scope>
    <source>
        <strain evidence="3 4">NKC21-4</strain>
    </source>
</reference>
<proteinExistence type="predicted"/>
<keyword evidence="1" id="KW-0472">Membrane</keyword>
<dbReference type="AlphaFoldDB" id="A0A7T6ZAL5"/>
<gene>
    <name evidence="3" type="ORF">HUG20_08450</name>
</gene>
<evidence type="ECO:0000313" key="4">
    <source>
        <dbReference type="Proteomes" id="UP000595349"/>
    </source>
</evidence>
<dbReference type="EMBL" id="CP054706">
    <property type="protein sequence ID" value="QQK79911.1"/>
    <property type="molecule type" value="Genomic_DNA"/>
</dbReference>
<dbReference type="InterPro" id="IPR056944">
    <property type="entry name" value="Tubby_C-like"/>
</dbReference>
<feature type="transmembrane region" description="Helical" evidence="1">
    <location>
        <begin position="34"/>
        <end position="55"/>
    </location>
</feature>
<evidence type="ECO:0000256" key="1">
    <source>
        <dbReference type="SAM" id="Phobius"/>
    </source>
</evidence>
<feature type="domain" description="Tubby C-terminal" evidence="2">
    <location>
        <begin position="87"/>
        <end position="220"/>
    </location>
</feature>
<evidence type="ECO:0000259" key="2">
    <source>
        <dbReference type="Pfam" id="PF23728"/>
    </source>
</evidence>
<sequence>MRISKLFTLVIAFMVLIVVEPFLATVQNRDLMSGYPALVGGFILFVAVLIGWRLYTISARAKAQRNLENEKNVGEKNNHDELNENQYIYQEPLHQLDHQPVRIFNKKGHPSAILDIRFKNNWEKLTSVTGFMDYSNILIKLADGEDIVYFQTMPIRKSLRRYKWKVFLNREEHAILEMETGMKNLKRGLSFKCFYHVEGKTYVLETSKFGTKTLIYLKGKEGNPVFHSERSFIGMGKKGRDESRGRKHLIDDVKDPYISFIEKVGVYQQIITRIK</sequence>